<evidence type="ECO:0000313" key="4">
    <source>
        <dbReference type="Proteomes" id="UP000824037"/>
    </source>
</evidence>
<comment type="caution">
    <text evidence="3">The sequence shown here is derived from an EMBL/GenBank/DDBJ whole genome shotgun (WGS) entry which is preliminary data.</text>
</comment>
<gene>
    <name evidence="3" type="ORF">H9815_00170</name>
</gene>
<dbReference type="AlphaFoldDB" id="A0A9D2EB97"/>
<name>A0A9D2EB97_9MICO</name>
<feature type="compositionally biased region" description="Acidic residues" evidence="1">
    <location>
        <begin position="136"/>
        <end position="145"/>
    </location>
</feature>
<evidence type="ECO:0000313" key="3">
    <source>
        <dbReference type="EMBL" id="HIZ34166.1"/>
    </source>
</evidence>
<reference evidence="3" key="2">
    <citation type="submission" date="2021-04" db="EMBL/GenBank/DDBJ databases">
        <authorList>
            <person name="Gilroy R."/>
        </authorList>
    </citation>
    <scope>NUCLEOTIDE SEQUENCE</scope>
    <source>
        <strain evidence="3">ChiGjej4B4-7305</strain>
    </source>
</reference>
<proteinExistence type="predicted"/>
<sequence length="487" mass="50374">MLRRIFATVLIVLGLAIAGAGIASGTIWRADEVVTATVPQDAEAPVLVAGGNVLATVNPNVTVTVTAPESDTPLVLAMGRESDVRAWLGESPYLEVTGLSDWETLAVQSESSSEDPSESSSEDPSESGSAEPTGDATDDEGEDAPADATVPNPAGSDLWIEEVTGTGELTYDWSQVDGRWMMLVATDGSQPAPSVSMTWTREVTTPLMVPGMIVGGVIFLIGLVWLIIELLMHREERRARRRGTDEAETTPEVATTAADGTPLTRRQIREAARTGKAGGTTVAAQPSSGAEAPSASTPAEASDTETPSDWTAIISGDRSEPAEPGSTADSDAAPASGASDLDDWVRSGRTGDGAGPVSTYESPAPGRGLGGAHTSSADVTWRGAETEDDTAAAASEDRPRRWWQRKAKPPAETPVAAPTDGGDPAEPGTAATADAEGASDANPQASGASWRQTWGLTPDAGPTGSSSPEPTEETDTDDRGEDEEVDR</sequence>
<reference evidence="3" key="1">
    <citation type="journal article" date="2021" name="PeerJ">
        <title>Extensive microbial diversity within the chicken gut microbiome revealed by metagenomics and culture.</title>
        <authorList>
            <person name="Gilroy R."/>
            <person name="Ravi A."/>
            <person name="Getino M."/>
            <person name="Pursley I."/>
            <person name="Horton D.L."/>
            <person name="Alikhan N.F."/>
            <person name="Baker D."/>
            <person name="Gharbi K."/>
            <person name="Hall N."/>
            <person name="Watson M."/>
            <person name="Adriaenssens E.M."/>
            <person name="Foster-Nyarko E."/>
            <person name="Jarju S."/>
            <person name="Secka A."/>
            <person name="Antonio M."/>
            <person name="Oren A."/>
            <person name="Chaudhuri R.R."/>
            <person name="La Ragione R."/>
            <person name="Hildebrand F."/>
            <person name="Pallen M.J."/>
        </authorList>
    </citation>
    <scope>NUCLEOTIDE SEQUENCE</scope>
    <source>
        <strain evidence="3">ChiGjej4B4-7305</strain>
    </source>
</reference>
<feature type="compositionally biased region" description="Polar residues" evidence="1">
    <location>
        <begin position="442"/>
        <end position="455"/>
    </location>
</feature>
<accession>A0A9D2EB97</accession>
<feature type="transmembrane region" description="Helical" evidence="2">
    <location>
        <begin position="207"/>
        <end position="232"/>
    </location>
</feature>
<dbReference type="Proteomes" id="UP000824037">
    <property type="component" value="Unassembled WGS sequence"/>
</dbReference>
<feature type="compositionally biased region" description="Low complexity" evidence="1">
    <location>
        <begin position="420"/>
        <end position="441"/>
    </location>
</feature>
<keyword evidence="2" id="KW-0472">Membrane</keyword>
<feature type="region of interest" description="Disordered" evidence="1">
    <location>
        <begin position="106"/>
        <end position="158"/>
    </location>
</feature>
<keyword evidence="2" id="KW-0812">Transmembrane</keyword>
<feature type="compositionally biased region" description="Low complexity" evidence="1">
    <location>
        <begin position="283"/>
        <end position="305"/>
    </location>
</feature>
<dbReference type="EMBL" id="DXBY01000006">
    <property type="protein sequence ID" value="HIZ34166.1"/>
    <property type="molecule type" value="Genomic_DNA"/>
</dbReference>
<feature type="region of interest" description="Disordered" evidence="1">
    <location>
        <begin position="239"/>
        <end position="487"/>
    </location>
</feature>
<evidence type="ECO:0000256" key="1">
    <source>
        <dbReference type="SAM" id="MobiDB-lite"/>
    </source>
</evidence>
<protein>
    <submittedName>
        <fullName evidence="3">Uncharacterized protein</fullName>
    </submittedName>
</protein>
<feature type="compositionally biased region" description="Acidic residues" evidence="1">
    <location>
        <begin position="470"/>
        <end position="487"/>
    </location>
</feature>
<organism evidence="3 4">
    <name type="scientific">Candidatus Ruania gallistercoris</name>
    <dbReference type="NCBI Taxonomy" id="2838746"/>
    <lineage>
        <taxon>Bacteria</taxon>
        <taxon>Bacillati</taxon>
        <taxon>Actinomycetota</taxon>
        <taxon>Actinomycetes</taxon>
        <taxon>Micrococcales</taxon>
        <taxon>Ruaniaceae</taxon>
        <taxon>Ruania</taxon>
    </lineage>
</organism>
<feature type="compositionally biased region" description="Acidic residues" evidence="1">
    <location>
        <begin position="112"/>
        <end position="125"/>
    </location>
</feature>
<evidence type="ECO:0000256" key="2">
    <source>
        <dbReference type="SAM" id="Phobius"/>
    </source>
</evidence>
<keyword evidence="2" id="KW-1133">Transmembrane helix</keyword>
<feature type="compositionally biased region" description="Low complexity" evidence="1">
    <location>
        <begin position="326"/>
        <end position="339"/>
    </location>
</feature>